<reference evidence="6" key="1">
    <citation type="journal article" date="2019" name="Int. J. Syst. Evol. Microbiol.">
        <title>The Global Catalogue of Microorganisms (GCM) 10K type strain sequencing project: providing services to taxonomists for standard genome sequencing and annotation.</title>
        <authorList>
            <consortium name="The Broad Institute Genomics Platform"/>
            <consortium name="The Broad Institute Genome Sequencing Center for Infectious Disease"/>
            <person name="Wu L."/>
            <person name="Ma J."/>
        </authorList>
    </citation>
    <scope>NUCLEOTIDE SEQUENCE [LARGE SCALE GENOMIC DNA]</scope>
    <source>
        <strain evidence="6">CCUG 52478</strain>
    </source>
</reference>
<dbReference type="EMBL" id="JBHTLX010000023">
    <property type="protein sequence ID" value="MFD1250033.1"/>
    <property type="molecule type" value="Genomic_DNA"/>
</dbReference>
<accession>A0ABW3W702</accession>
<dbReference type="InterPro" id="IPR039420">
    <property type="entry name" value="WalR-like"/>
</dbReference>
<dbReference type="PROSITE" id="PS50110">
    <property type="entry name" value="RESPONSE_REGULATORY"/>
    <property type="match status" value="1"/>
</dbReference>
<dbReference type="SUPFAM" id="SSF46894">
    <property type="entry name" value="C-terminal effector domain of the bipartite response regulators"/>
    <property type="match status" value="1"/>
</dbReference>
<dbReference type="Pfam" id="PF00196">
    <property type="entry name" value="GerE"/>
    <property type="match status" value="1"/>
</dbReference>
<dbReference type="PRINTS" id="PR00038">
    <property type="entry name" value="HTHLUXR"/>
</dbReference>
<dbReference type="InterPro" id="IPR011006">
    <property type="entry name" value="CheY-like_superfamily"/>
</dbReference>
<feature type="domain" description="HTH luxR-type" evidence="3">
    <location>
        <begin position="158"/>
        <end position="223"/>
    </location>
</feature>
<dbReference type="Proteomes" id="UP001597229">
    <property type="component" value="Unassembled WGS sequence"/>
</dbReference>
<feature type="domain" description="Response regulatory" evidence="4">
    <location>
        <begin position="11"/>
        <end position="130"/>
    </location>
</feature>
<dbReference type="Gene3D" id="3.40.50.2300">
    <property type="match status" value="1"/>
</dbReference>
<dbReference type="CDD" id="cd06170">
    <property type="entry name" value="LuxR_C_like"/>
    <property type="match status" value="1"/>
</dbReference>
<keyword evidence="6" id="KW-1185">Reference proteome</keyword>
<evidence type="ECO:0000259" key="4">
    <source>
        <dbReference type="PROSITE" id="PS50110"/>
    </source>
</evidence>
<dbReference type="Gene3D" id="1.10.10.10">
    <property type="entry name" value="Winged helix-like DNA-binding domain superfamily/Winged helix DNA-binding domain"/>
    <property type="match status" value="1"/>
</dbReference>
<dbReference type="InterPro" id="IPR001789">
    <property type="entry name" value="Sig_transdc_resp-reg_receiver"/>
</dbReference>
<dbReference type="InterPro" id="IPR036388">
    <property type="entry name" value="WH-like_DNA-bd_sf"/>
</dbReference>
<evidence type="ECO:0000256" key="2">
    <source>
        <dbReference type="PROSITE-ProRule" id="PRU00169"/>
    </source>
</evidence>
<keyword evidence="2" id="KW-0597">Phosphoprotein</keyword>
<dbReference type="PANTHER" id="PTHR43214">
    <property type="entry name" value="TWO-COMPONENT RESPONSE REGULATOR"/>
    <property type="match status" value="1"/>
</dbReference>
<dbReference type="PROSITE" id="PS50043">
    <property type="entry name" value="HTH_LUXR_2"/>
    <property type="match status" value="1"/>
</dbReference>
<evidence type="ECO:0000259" key="3">
    <source>
        <dbReference type="PROSITE" id="PS50043"/>
    </source>
</evidence>
<feature type="modified residue" description="4-aspartylphosphate" evidence="2">
    <location>
        <position position="66"/>
    </location>
</feature>
<dbReference type="SUPFAM" id="SSF52172">
    <property type="entry name" value="CheY-like"/>
    <property type="match status" value="1"/>
</dbReference>
<name>A0ABW3W702_9ACTN</name>
<keyword evidence="1" id="KW-0238">DNA-binding</keyword>
<sequence length="229" mass="24921">MTMTVATRPMRITIIDDHALFAESVALTLEAEGYHVRRIDLTDPHTSLATILASALRSAPRMVLLDLSLGRVGDGVRLIAPLTASGASVIVITGSGDQSRWGECLRQGAKAVLLKTCPLSQVISTVKRVRDGLPLMTSEERATLIAMALHDRDEIRDIRSRLERLTRREMEVLGALMTGAQVREIARSSVVSEATVRTQVKSILAKLDMNSQIAAVGAAYKVGWRPPED</sequence>
<dbReference type="InterPro" id="IPR016032">
    <property type="entry name" value="Sig_transdc_resp-reg_C-effctor"/>
</dbReference>
<dbReference type="Pfam" id="PF00072">
    <property type="entry name" value="Response_reg"/>
    <property type="match status" value="1"/>
</dbReference>
<dbReference type="SMART" id="SM00448">
    <property type="entry name" value="REC"/>
    <property type="match status" value="1"/>
</dbReference>
<comment type="caution">
    <text evidence="5">The sequence shown here is derived from an EMBL/GenBank/DDBJ whole genome shotgun (WGS) entry which is preliminary data.</text>
</comment>
<dbReference type="SMART" id="SM00421">
    <property type="entry name" value="HTH_LUXR"/>
    <property type="match status" value="1"/>
</dbReference>
<gene>
    <name evidence="5" type="ORF">ACFQ3F_19705</name>
</gene>
<evidence type="ECO:0000313" key="6">
    <source>
        <dbReference type="Proteomes" id="UP001597229"/>
    </source>
</evidence>
<evidence type="ECO:0000313" key="5">
    <source>
        <dbReference type="EMBL" id="MFD1250033.1"/>
    </source>
</evidence>
<dbReference type="RefSeq" id="WP_367921210.1">
    <property type="nucleotide sequence ID" value="NZ_BAABAC010000040.1"/>
</dbReference>
<dbReference type="InterPro" id="IPR000792">
    <property type="entry name" value="Tscrpt_reg_LuxR_C"/>
</dbReference>
<organism evidence="5 6">
    <name type="scientific">Nocardioides ginsengisoli</name>
    <dbReference type="NCBI Taxonomy" id="363868"/>
    <lineage>
        <taxon>Bacteria</taxon>
        <taxon>Bacillati</taxon>
        <taxon>Actinomycetota</taxon>
        <taxon>Actinomycetes</taxon>
        <taxon>Propionibacteriales</taxon>
        <taxon>Nocardioidaceae</taxon>
        <taxon>Nocardioides</taxon>
    </lineage>
</organism>
<proteinExistence type="predicted"/>
<protein>
    <submittedName>
        <fullName evidence="5">Response regulator</fullName>
    </submittedName>
</protein>
<evidence type="ECO:0000256" key="1">
    <source>
        <dbReference type="ARBA" id="ARBA00023125"/>
    </source>
</evidence>